<evidence type="ECO:0000313" key="2">
    <source>
        <dbReference type="Proteomes" id="UP000313359"/>
    </source>
</evidence>
<sequence>MQNCCLPIELCELIMDLVVEPFPRWKRFHWSTDCRPGNVVHCARVCSAWLPRARCVLYSSVLFKNPSQVQHFINSITESPLLADMVRELVIKPEDDNTYIPFVHERLLGRLRYLRTLVYDFARGRAWVYPPHHHLLIARFPLTELAIRYPCRDANPAMWFETFRLICSLHHLHTLHLYIGTSPGLSDADIVRLDTIRRLPACAKIETLVIEGANFYEFLPKGAFGTSVRQLTLRFYSGPILTSGEYHSLSCPGEHSWRFGYEAHGYHKSLPFHRFKSYT</sequence>
<proteinExistence type="predicted"/>
<dbReference type="OrthoDB" id="2757315at2759"/>
<organism evidence="1 2">
    <name type="scientific">Lentinus tigrinus ALCF2SS1-6</name>
    <dbReference type="NCBI Taxonomy" id="1328759"/>
    <lineage>
        <taxon>Eukaryota</taxon>
        <taxon>Fungi</taxon>
        <taxon>Dikarya</taxon>
        <taxon>Basidiomycota</taxon>
        <taxon>Agaricomycotina</taxon>
        <taxon>Agaricomycetes</taxon>
        <taxon>Polyporales</taxon>
        <taxon>Polyporaceae</taxon>
        <taxon>Lentinus</taxon>
    </lineage>
</organism>
<dbReference type="AlphaFoldDB" id="A0A5C2SKG0"/>
<dbReference type="Proteomes" id="UP000313359">
    <property type="component" value="Unassembled WGS sequence"/>
</dbReference>
<reference evidence="1" key="1">
    <citation type="journal article" date="2018" name="Genome Biol. Evol.">
        <title>Genomics and development of Lentinus tigrinus, a white-rot wood-decaying mushroom with dimorphic fruiting bodies.</title>
        <authorList>
            <person name="Wu B."/>
            <person name="Xu Z."/>
            <person name="Knudson A."/>
            <person name="Carlson A."/>
            <person name="Chen N."/>
            <person name="Kovaka S."/>
            <person name="LaButti K."/>
            <person name="Lipzen A."/>
            <person name="Pennachio C."/>
            <person name="Riley R."/>
            <person name="Schakwitz W."/>
            <person name="Umezawa K."/>
            <person name="Ohm R.A."/>
            <person name="Grigoriev I.V."/>
            <person name="Nagy L.G."/>
            <person name="Gibbons J."/>
            <person name="Hibbett D."/>
        </authorList>
    </citation>
    <scope>NUCLEOTIDE SEQUENCE [LARGE SCALE GENOMIC DNA]</scope>
    <source>
        <strain evidence="1">ALCF2SS1-6</strain>
    </source>
</reference>
<name>A0A5C2SKG0_9APHY</name>
<evidence type="ECO:0008006" key="3">
    <source>
        <dbReference type="Google" id="ProtNLM"/>
    </source>
</evidence>
<accession>A0A5C2SKG0</accession>
<dbReference type="EMBL" id="ML122254">
    <property type="protein sequence ID" value="RPD64355.1"/>
    <property type="molecule type" value="Genomic_DNA"/>
</dbReference>
<evidence type="ECO:0000313" key="1">
    <source>
        <dbReference type="EMBL" id="RPD64355.1"/>
    </source>
</evidence>
<keyword evidence="2" id="KW-1185">Reference proteome</keyword>
<gene>
    <name evidence="1" type="ORF">L227DRAFT_326226</name>
</gene>
<protein>
    <recommendedName>
        <fullName evidence="3">F-box domain-containing protein</fullName>
    </recommendedName>
</protein>